<keyword evidence="4 5" id="KW-0472">Membrane</keyword>
<feature type="transmembrane region" description="Helical" evidence="5">
    <location>
        <begin position="409"/>
        <end position="426"/>
    </location>
</feature>
<feature type="transmembrane region" description="Helical" evidence="5">
    <location>
        <begin position="151"/>
        <end position="173"/>
    </location>
</feature>
<keyword evidence="2 5" id="KW-0812">Transmembrane</keyword>
<evidence type="ECO:0000313" key="8">
    <source>
        <dbReference type="Proteomes" id="UP001595699"/>
    </source>
</evidence>
<feature type="transmembrane region" description="Helical" evidence="5">
    <location>
        <begin position="125"/>
        <end position="144"/>
    </location>
</feature>
<feature type="domain" description="Major facilitator superfamily (MFS) profile" evidence="6">
    <location>
        <begin position="28"/>
        <end position="457"/>
    </location>
</feature>
<protein>
    <submittedName>
        <fullName evidence="7">MFS transporter</fullName>
    </submittedName>
</protein>
<accession>A0ABV7YAJ5</accession>
<keyword evidence="3 5" id="KW-1133">Transmembrane helix</keyword>
<dbReference type="InterPro" id="IPR020846">
    <property type="entry name" value="MFS_dom"/>
</dbReference>
<dbReference type="PRINTS" id="PR01036">
    <property type="entry name" value="TCRTETB"/>
</dbReference>
<feature type="transmembrane region" description="Helical" evidence="5">
    <location>
        <begin position="303"/>
        <end position="325"/>
    </location>
</feature>
<feature type="transmembrane region" description="Helical" evidence="5">
    <location>
        <begin position="28"/>
        <end position="50"/>
    </location>
</feature>
<evidence type="ECO:0000256" key="1">
    <source>
        <dbReference type="ARBA" id="ARBA00004651"/>
    </source>
</evidence>
<evidence type="ECO:0000256" key="4">
    <source>
        <dbReference type="ARBA" id="ARBA00023136"/>
    </source>
</evidence>
<evidence type="ECO:0000256" key="2">
    <source>
        <dbReference type="ARBA" id="ARBA00022692"/>
    </source>
</evidence>
<organism evidence="7 8">
    <name type="scientific">Tenggerimyces flavus</name>
    <dbReference type="NCBI Taxonomy" id="1708749"/>
    <lineage>
        <taxon>Bacteria</taxon>
        <taxon>Bacillati</taxon>
        <taxon>Actinomycetota</taxon>
        <taxon>Actinomycetes</taxon>
        <taxon>Propionibacteriales</taxon>
        <taxon>Nocardioidaceae</taxon>
        <taxon>Tenggerimyces</taxon>
    </lineage>
</organism>
<comment type="caution">
    <text evidence="7">The sequence shown here is derived from an EMBL/GenBank/DDBJ whole genome shotgun (WGS) entry which is preliminary data.</text>
</comment>
<keyword evidence="8" id="KW-1185">Reference proteome</keyword>
<sequence length="461" mass="47972">MTVSVDSPAEGTPVATDDRIFGPKFRSLTFGIVALVLLVAFEAMAVTTAMPVAVRELDGLSLYAWGFSGFMVASLFATVVAGGIADRRGPVAPFLGGVTLFTGGLILAGLAPTMLLFLLGRAVQGLGGGAVVVALFVIVGRAYPAHVRPRVFAVISSAWVLPSIVGPLVAGTVSEHASWRWVFLGLVPLVLGPLLVMLPRLRHLPNVEPSTPQRGRNWLALAAAVGIGLLQWAGQELQWFSLLAVAVGLAALIVSLPKLLPPGTLRFRRGLPTVVAMRGLLAGGFFGSQAFVPLMLIEHRGLSTTVAGLTLTVGALGWSSGSFWQGRPSLRTPRHQLVRFGALFVASGTAVVALAVFTTVPVWLAAVGCAIAGLGMGLSLASLSVLLLDISPVEQQGVNTAAAQMSDSLGNVIFIGLGGVLFAFLHERVDAVATFLPIFVVMILVGLGALAASTRVRTDRS</sequence>
<feature type="transmembrane region" description="Helical" evidence="5">
    <location>
        <begin position="179"/>
        <end position="198"/>
    </location>
</feature>
<reference evidence="8" key="1">
    <citation type="journal article" date="2019" name="Int. J. Syst. Evol. Microbiol.">
        <title>The Global Catalogue of Microorganisms (GCM) 10K type strain sequencing project: providing services to taxonomists for standard genome sequencing and annotation.</title>
        <authorList>
            <consortium name="The Broad Institute Genomics Platform"/>
            <consortium name="The Broad Institute Genome Sequencing Center for Infectious Disease"/>
            <person name="Wu L."/>
            <person name="Ma J."/>
        </authorList>
    </citation>
    <scope>NUCLEOTIDE SEQUENCE [LARGE SCALE GENOMIC DNA]</scope>
    <source>
        <strain evidence="8">CGMCC 4.7241</strain>
    </source>
</reference>
<dbReference type="EMBL" id="JBHRZH010000012">
    <property type="protein sequence ID" value="MFC3762163.1"/>
    <property type="molecule type" value="Genomic_DNA"/>
</dbReference>
<feature type="transmembrane region" description="Helical" evidence="5">
    <location>
        <begin position="280"/>
        <end position="297"/>
    </location>
</feature>
<feature type="transmembrane region" description="Helical" evidence="5">
    <location>
        <begin position="432"/>
        <end position="452"/>
    </location>
</feature>
<evidence type="ECO:0000313" key="7">
    <source>
        <dbReference type="EMBL" id="MFC3762163.1"/>
    </source>
</evidence>
<dbReference type="Gene3D" id="1.20.1250.20">
    <property type="entry name" value="MFS general substrate transporter like domains"/>
    <property type="match status" value="1"/>
</dbReference>
<dbReference type="InterPro" id="IPR036259">
    <property type="entry name" value="MFS_trans_sf"/>
</dbReference>
<evidence type="ECO:0000256" key="5">
    <source>
        <dbReference type="SAM" id="Phobius"/>
    </source>
</evidence>
<gene>
    <name evidence="7" type="ORF">ACFOUW_15080</name>
</gene>
<feature type="transmembrane region" description="Helical" evidence="5">
    <location>
        <begin position="62"/>
        <end position="82"/>
    </location>
</feature>
<dbReference type="PROSITE" id="PS50850">
    <property type="entry name" value="MFS"/>
    <property type="match status" value="1"/>
</dbReference>
<feature type="transmembrane region" description="Helical" evidence="5">
    <location>
        <begin position="218"/>
        <end position="234"/>
    </location>
</feature>
<evidence type="ECO:0000256" key="3">
    <source>
        <dbReference type="ARBA" id="ARBA00022989"/>
    </source>
</evidence>
<feature type="transmembrane region" description="Helical" evidence="5">
    <location>
        <begin position="94"/>
        <end position="119"/>
    </location>
</feature>
<dbReference type="Pfam" id="PF07690">
    <property type="entry name" value="MFS_1"/>
    <property type="match status" value="1"/>
</dbReference>
<feature type="transmembrane region" description="Helical" evidence="5">
    <location>
        <begin position="337"/>
        <end position="357"/>
    </location>
</feature>
<dbReference type="InterPro" id="IPR011701">
    <property type="entry name" value="MFS"/>
</dbReference>
<feature type="transmembrane region" description="Helical" evidence="5">
    <location>
        <begin position="363"/>
        <end position="388"/>
    </location>
</feature>
<feature type="transmembrane region" description="Helical" evidence="5">
    <location>
        <begin position="240"/>
        <end position="260"/>
    </location>
</feature>
<evidence type="ECO:0000259" key="6">
    <source>
        <dbReference type="PROSITE" id="PS50850"/>
    </source>
</evidence>
<dbReference type="PANTHER" id="PTHR23501:SF154">
    <property type="entry name" value="MULTIDRUG-EFFLUX TRANSPORTER RV1634-RELATED"/>
    <property type="match status" value="1"/>
</dbReference>
<dbReference type="PANTHER" id="PTHR23501">
    <property type="entry name" value="MAJOR FACILITATOR SUPERFAMILY"/>
    <property type="match status" value="1"/>
</dbReference>
<dbReference type="RefSeq" id="WP_205120705.1">
    <property type="nucleotide sequence ID" value="NZ_JAFBCM010000001.1"/>
</dbReference>
<dbReference type="SUPFAM" id="SSF103473">
    <property type="entry name" value="MFS general substrate transporter"/>
    <property type="match status" value="1"/>
</dbReference>
<dbReference type="Gene3D" id="1.20.1720.10">
    <property type="entry name" value="Multidrug resistance protein D"/>
    <property type="match status" value="1"/>
</dbReference>
<comment type="subcellular location">
    <subcellularLocation>
        <location evidence="1">Cell membrane</location>
        <topology evidence="1">Multi-pass membrane protein</topology>
    </subcellularLocation>
</comment>
<name>A0ABV7YAJ5_9ACTN</name>
<dbReference type="Proteomes" id="UP001595699">
    <property type="component" value="Unassembled WGS sequence"/>
</dbReference>
<proteinExistence type="predicted"/>